<dbReference type="InterPro" id="IPR002659">
    <property type="entry name" value="Glyco_trans_31"/>
</dbReference>
<keyword evidence="9" id="KW-0472">Membrane</keyword>
<name>A0A2T7NPV2_POMCA</name>
<dbReference type="AlphaFoldDB" id="A0A2T7NPV2"/>
<dbReference type="EMBL" id="PZQS01000010">
    <property type="protein sequence ID" value="PVD23182.1"/>
    <property type="molecule type" value="Genomic_DNA"/>
</dbReference>
<evidence type="ECO:0000313" key="11">
    <source>
        <dbReference type="EMBL" id="PVD23182.1"/>
    </source>
</evidence>
<dbReference type="PANTHER" id="PTHR11214:SF3">
    <property type="entry name" value="BETA-1,3-GALACTOSYLTRANSFERASE 6"/>
    <property type="match status" value="1"/>
</dbReference>
<dbReference type="Gene3D" id="3.90.550.50">
    <property type="match status" value="1"/>
</dbReference>
<keyword evidence="8 10" id="KW-0333">Golgi apparatus</keyword>
<keyword evidence="5" id="KW-0812">Transmembrane</keyword>
<organism evidence="11 12">
    <name type="scientific">Pomacea canaliculata</name>
    <name type="common">Golden apple snail</name>
    <dbReference type="NCBI Taxonomy" id="400727"/>
    <lineage>
        <taxon>Eukaryota</taxon>
        <taxon>Metazoa</taxon>
        <taxon>Spiralia</taxon>
        <taxon>Lophotrochozoa</taxon>
        <taxon>Mollusca</taxon>
        <taxon>Gastropoda</taxon>
        <taxon>Caenogastropoda</taxon>
        <taxon>Architaenioglossa</taxon>
        <taxon>Ampullarioidea</taxon>
        <taxon>Ampullariidae</taxon>
        <taxon>Pomacea</taxon>
    </lineage>
</organism>
<evidence type="ECO:0000256" key="9">
    <source>
        <dbReference type="ARBA" id="ARBA00023136"/>
    </source>
</evidence>
<evidence type="ECO:0000256" key="6">
    <source>
        <dbReference type="ARBA" id="ARBA00022968"/>
    </source>
</evidence>
<evidence type="ECO:0000256" key="2">
    <source>
        <dbReference type="ARBA" id="ARBA00008661"/>
    </source>
</evidence>
<keyword evidence="7" id="KW-1133">Transmembrane helix</keyword>
<evidence type="ECO:0000256" key="5">
    <source>
        <dbReference type="ARBA" id="ARBA00022692"/>
    </source>
</evidence>
<evidence type="ECO:0000256" key="4">
    <source>
        <dbReference type="ARBA" id="ARBA00022679"/>
    </source>
</evidence>
<evidence type="ECO:0000256" key="7">
    <source>
        <dbReference type="ARBA" id="ARBA00022989"/>
    </source>
</evidence>
<keyword evidence="6" id="KW-0735">Signal-anchor</keyword>
<dbReference type="GO" id="GO:0016758">
    <property type="term" value="F:hexosyltransferase activity"/>
    <property type="evidence" value="ECO:0007669"/>
    <property type="project" value="InterPro"/>
</dbReference>
<evidence type="ECO:0000256" key="3">
    <source>
        <dbReference type="ARBA" id="ARBA00022676"/>
    </source>
</evidence>
<dbReference type="EC" id="2.4.1.-" evidence="10"/>
<dbReference type="OrthoDB" id="2139606at2759"/>
<gene>
    <name evidence="11" type="ORF">C0Q70_16445</name>
</gene>
<keyword evidence="3 10" id="KW-0328">Glycosyltransferase</keyword>
<reference evidence="11 12" key="1">
    <citation type="submission" date="2018-04" db="EMBL/GenBank/DDBJ databases">
        <title>The genome of golden apple snail Pomacea canaliculata provides insight into stress tolerance and invasive adaptation.</title>
        <authorList>
            <person name="Liu C."/>
            <person name="Liu B."/>
            <person name="Ren Y."/>
            <person name="Zhang Y."/>
            <person name="Wang H."/>
            <person name="Li S."/>
            <person name="Jiang F."/>
            <person name="Yin L."/>
            <person name="Zhang G."/>
            <person name="Qian W."/>
            <person name="Fan W."/>
        </authorList>
    </citation>
    <scope>NUCLEOTIDE SEQUENCE [LARGE SCALE GENOMIC DNA]</scope>
    <source>
        <strain evidence="11">SZHN2017</strain>
        <tissue evidence="11">Muscle</tissue>
    </source>
</reference>
<dbReference type="Pfam" id="PF01762">
    <property type="entry name" value="Galactosyl_T"/>
    <property type="match status" value="1"/>
</dbReference>
<evidence type="ECO:0000256" key="1">
    <source>
        <dbReference type="ARBA" id="ARBA00004323"/>
    </source>
</evidence>
<comment type="similarity">
    <text evidence="2 10">Belongs to the glycosyltransferase 31 family.</text>
</comment>
<keyword evidence="4" id="KW-0808">Transferase</keyword>
<comment type="caution">
    <text evidence="11">The sequence shown here is derived from an EMBL/GenBank/DDBJ whole genome shotgun (WGS) entry which is preliminary data.</text>
</comment>
<dbReference type="PANTHER" id="PTHR11214">
    <property type="entry name" value="BETA-1,3-N-ACETYLGLUCOSAMINYLTRANSFERASE"/>
    <property type="match status" value="1"/>
</dbReference>
<evidence type="ECO:0000256" key="8">
    <source>
        <dbReference type="ARBA" id="ARBA00023034"/>
    </source>
</evidence>
<dbReference type="Proteomes" id="UP000245119">
    <property type="component" value="Linkage Group LG10"/>
</dbReference>
<comment type="subcellular location">
    <subcellularLocation>
        <location evidence="1 10">Golgi apparatus membrane</location>
        <topology evidence="1 10">Single-pass type II membrane protein</topology>
    </subcellularLocation>
</comment>
<dbReference type="GO" id="GO:0006493">
    <property type="term" value="P:protein O-linked glycosylation"/>
    <property type="evidence" value="ECO:0007669"/>
    <property type="project" value="TreeGrafter"/>
</dbReference>
<dbReference type="GO" id="GO:0000139">
    <property type="term" value="C:Golgi membrane"/>
    <property type="evidence" value="ECO:0007669"/>
    <property type="project" value="UniProtKB-SubCell"/>
</dbReference>
<accession>A0A2T7NPV2</accession>
<proteinExistence type="inferred from homology"/>
<dbReference type="STRING" id="400727.A0A2T7NPV2"/>
<evidence type="ECO:0000313" key="12">
    <source>
        <dbReference type="Proteomes" id="UP000245119"/>
    </source>
</evidence>
<keyword evidence="12" id="KW-1185">Reference proteome</keyword>
<evidence type="ECO:0000256" key="10">
    <source>
        <dbReference type="RuleBase" id="RU363063"/>
    </source>
</evidence>
<sequence>MLVLTTHSAVERRQAIRQTWASFTQNNTAAKLRHVFLLGRSRDARHMRSVQEEQAKYGDIVMHDYIDSYGNLTLKTLSGFHWLLKNCPNIRFFLKVDDDVWMNVPTLLNLLQTKDTELQTAIGGTCFHKIEPIRNNASKWYASFESYPHPHYPATARVRPTPAPSGGAQCGASVTGCTLLPPGGCVHSTVHERVWRQLRLEPRGFQPTSMETNACCVERKR</sequence>
<protein>
    <recommendedName>
        <fullName evidence="10">Hexosyltransferase</fullName>
        <ecNumber evidence="10">2.4.1.-</ecNumber>
    </recommendedName>
</protein>